<feature type="region of interest" description="Disordered" evidence="1">
    <location>
        <begin position="341"/>
        <end position="365"/>
    </location>
</feature>
<accession>A0A1E7F9Q1</accession>
<dbReference type="InParanoid" id="A0A1E7F9Q1"/>
<feature type="compositionally biased region" description="Gly residues" evidence="1">
    <location>
        <begin position="7"/>
        <end position="22"/>
    </location>
</feature>
<dbReference type="PANTHER" id="PTHR16148:SF14">
    <property type="entry name" value="MYND-TYPE DOMAIN-CONTAINING PROTEIN"/>
    <property type="match status" value="1"/>
</dbReference>
<name>A0A1E7F9Q1_9STRA</name>
<dbReference type="PANTHER" id="PTHR16148">
    <property type="entry name" value="NF-KAPPA-B-REPRESSING FACTOR-RELATED"/>
    <property type="match status" value="1"/>
</dbReference>
<feature type="region of interest" description="Disordered" evidence="1">
    <location>
        <begin position="1"/>
        <end position="28"/>
    </location>
</feature>
<evidence type="ECO:0000313" key="2">
    <source>
        <dbReference type="EMBL" id="OEU14876.1"/>
    </source>
</evidence>
<organism evidence="2 3">
    <name type="scientific">Fragilariopsis cylindrus CCMP1102</name>
    <dbReference type="NCBI Taxonomy" id="635003"/>
    <lineage>
        <taxon>Eukaryota</taxon>
        <taxon>Sar</taxon>
        <taxon>Stramenopiles</taxon>
        <taxon>Ochrophyta</taxon>
        <taxon>Bacillariophyta</taxon>
        <taxon>Bacillariophyceae</taxon>
        <taxon>Bacillariophycidae</taxon>
        <taxon>Bacillariales</taxon>
        <taxon>Bacillariaceae</taxon>
        <taxon>Fragilariopsis</taxon>
    </lineage>
</organism>
<protein>
    <submittedName>
        <fullName evidence="2">Uncharacterized protein</fullName>
    </submittedName>
</protein>
<dbReference type="Proteomes" id="UP000095751">
    <property type="component" value="Unassembled WGS sequence"/>
</dbReference>
<feature type="region of interest" description="Disordered" evidence="1">
    <location>
        <begin position="86"/>
        <end position="111"/>
    </location>
</feature>
<feature type="compositionally biased region" description="Low complexity" evidence="1">
    <location>
        <begin position="344"/>
        <end position="365"/>
    </location>
</feature>
<dbReference type="AlphaFoldDB" id="A0A1E7F9Q1"/>
<reference evidence="2 3" key="1">
    <citation type="submission" date="2016-09" db="EMBL/GenBank/DDBJ databases">
        <title>Extensive genetic diversity and differential bi-allelic expression allows diatom success in the polar Southern Ocean.</title>
        <authorList>
            <consortium name="DOE Joint Genome Institute"/>
            <person name="Mock T."/>
            <person name="Otillar R.P."/>
            <person name="Strauss J."/>
            <person name="Dupont C."/>
            <person name="Frickenhaus S."/>
            <person name="Maumus F."/>
            <person name="Mcmullan M."/>
            <person name="Sanges R."/>
            <person name="Schmutz J."/>
            <person name="Toseland A."/>
            <person name="Valas R."/>
            <person name="Veluchamy A."/>
            <person name="Ward B.J."/>
            <person name="Allen A."/>
            <person name="Barry K."/>
            <person name="Falciatore A."/>
            <person name="Ferrante M."/>
            <person name="Fortunato A.E."/>
            <person name="Gloeckner G."/>
            <person name="Gruber A."/>
            <person name="Hipkin R."/>
            <person name="Janech M."/>
            <person name="Kroth P."/>
            <person name="Leese F."/>
            <person name="Lindquist E."/>
            <person name="Lyon B.R."/>
            <person name="Martin J."/>
            <person name="Mayer C."/>
            <person name="Parker M."/>
            <person name="Quesneville H."/>
            <person name="Raymond J."/>
            <person name="Uhlig C."/>
            <person name="Valentin K.U."/>
            <person name="Worden A.Z."/>
            <person name="Armbrust E.V."/>
            <person name="Bowler C."/>
            <person name="Green B."/>
            <person name="Moulton V."/>
            <person name="Van Oosterhout C."/>
            <person name="Grigoriev I."/>
        </authorList>
    </citation>
    <scope>NUCLEOTIDE SEQUENCE [LARGE SCALE GENOMIC DNA]</scope>
    <source>
        <strain evidence="2 3">CCMP1102</strain>
    </source>
</reference>
<proteinExistence type="predicted"/>
<dbReference type="EMBL" id="KV784360">
    <property type="protein sequence ID" value="OEU14876.1"/>
    <property type="molecule type" value="Genomic_DNA"/>
</dbReference>
<dbReference type="KEGG" id="fcy:FRACYDRAFT_241432"/>
<sequence>MSSRFSGGSGSGSGSGGGGGGTSSSSSSMVVLVEDSMVEENFATGCNLVEPIVERMLSDRVSVGMIQQETKSKIKAAIEKRILFPNNNNINNESTNTNTNTNTDTSSSRSKRYTMSPVLKYMQERCSSDNGGGTIYVAYVPKGMGKTTACYAFATATANENSRRTKNNTKVLALLASSPTTTDGGGTSTGATFPTCLESMVSLFNLRWGALPLGFVTTLIQSLIISEKNKKNTIMGRIIGRRKNDKHKNKNRSYLILDEFMSNGINTSDEKLVLHIKKLIQNTNVCVFLLTSNKESANYLLTLNDNDNDIDIINNNNNDGGGGGGGIQPLVESSVLASIRRQRSQQQQQQQQQQMVSTTNNNNNNSIPSFDWDLYCCMEWTDEQIQDAILGYDEFMEADTETKRLLKDEIKEILAYKMTDQERKKSNPLDVKRKLLYSNHPTQAYSYTKSTSSMSMSSSSFRNNKNNILRTTSSIRSLGSSIATAVVQSKRSSSDKKIIIQDSQKTEDMVMINDSYIEMV</sequence>
<feature type="compositionally biased region" description="Low complexity" evidence="1">
    <location>
        <begin position="86"/>
        <end position="108"/>
    </location>
</feature>
<evidence type="ECO:0000256" key="1">
    <source>
        <dbReference type="SAM" id="MobiDB-lite"/>
    </source>
</evidence>
<gene>
    <name evidence="2" type="ORF">FRACYDRAFT_241432</name>
</gene>
<evidence type="ECO:0000313" key="3">
    <source>
        <dbReference type="Proteomes" id="UP000095751"/>
    </source>
</evidence>
<keyword evidence="3" id="KW-1185">Reference proteome</keyword>